<proteinExistence type="predicted"/>
<feature type="region of interest" description="Disordered" evidence="1">
    <location>
        <begin position="323"/>
        <end position="354"/>
    </location>
</feature>
<keyword evidence="3" id="KW-1185">Reference proteome</keyword>
<reference evidence="2" key="1">
    <citation type="journal article" date="2020" name="Cell">
        <title>Large-Scale Comparative Analyses of Tick Genomes Elucidate Their Genetic Diversity and Vector Capacities.</title>
        <authorList>
            <consortium name="Tick Genome and Microbiome Consortium (TIGMIC)"/>
            <person name="Jia N."/>
            <person name="Wang J."/>
            <person name="Shi W."/>
            <person name="Du L."/>
            <person name="Sun Y."/>
            <person name="Zhan W."/>
            <person name="Jiang J.F."/>
            <person name="Wang Q."/>
            <person name="Zhang B."/>
            <person name="Ji P."/>
            <person name="Bell-Sakyi L."/>
            <person name="Cui X.M."/>
            <person name="Yuan T.T."/>
            <person name="Jiang B.G."/>
            <person name="Yang W.F."/>
            <person name="Lam T.T."/>
            <person name="Chang Q.C."/>
            <person name="Ding S.J."/>
            <person name="Wang X.J."/>
            <person name="Zhu J.G."/>
            <person name="Ruan X.D."/>
            <person name="Zhao L."/>
            <person name="Wei J.T."/>
            <person name="Ye R.Z."/>
            <person name="Que T.C."/>
            <person name="Du C.H."/>
            <person name="Zhou Y.H."/>
            <person name="Cheng J.X."/>
            <person name="Dai P.F."/>
            <person name="Guo W.B."/>
            <person name="Han X.H."/>
            <person name="Huang E.J."/>
            <person name="Li L.F."/>
            <person name="Wei W."/>
            <person name="Gao Y.C."/>
            <person name="Liu J.Z."/>
            <person name="Shao H.Z."/>
            <person name="Wang X."/>
            <person name="Wang C.C."/>
            <person name="Yang T.C."/>
            <person name="Huo Q.B."/>
            <person name="Li W."/>
            <person name="Chen H.Y."/>
            <person name="Chen S.E."/>
            <person name="Zhou L.G."/>
            <person name="Ni X.B."/>
            <person name="Tian J.H."/>
            <person name="Sheng Y."/>
            <person name="Liu T."/>
            <person name="Pan Y.S."/>
            <person name="Xia L.Y."/>
            <person name="Li J."/>
            <person name="Zhao F."/>
            <person name="Cao W.C."/>
        </authorList>
    </citation>
    <scope>NUCLEOTIDE SEQUENCE</scope>
    <source>
        <strain evidence="2">Rsan-2018</strain>
    </source>
</reference>
<dbReference type="Proteomes" id="UP000821837">
    <property type="component" value="Chromosome 1"/>
</dbReference>
<organism evidence="2 3">
    <name type="scientific">Rhipicephalus sanguineus</name>
    <name type="common">Brown dog tick</name>
    <name type="synonym">Ixodes sanguineus</name>
    <dbReference type="NCBI Taxonomy" id="34632"/>
    <lineage>
        <taxon>Eukaryota</taxon>
        <taxon>Metazoa</taxon>
        <taxon>Ecdysozoa</taxon>
        <taxon>Arthropoda</taxon>
        <taxon>Chelicerata</taxon>
        <taxon>Arachnida</taxon>
        <taxon>Acari</taxon>
        <taxon>Parasitiformes</taxon>
        <taxon>Ixodida</taxon>
        <taxon>Ixodoidea</taxon>
        <taxon>Ixodidae</taxon>
        <taxon>Rhipicephalinae</taxon>
        <taxon>Rhipicephalus</taxon>
        <taxon>Rhipicephalus</taxon>
    </lineage>
</organism>
<dbReference type="EMBL" id="JABSTV010001245">
    <property type="protein sequence ID" value="KAH7984391.1"/>
    <property type="molecule type" value="Genomic_DNA"/>
</dbReference>
<sequence>MCVALGSRKDDDVSNTWLAFQYPHKALASQLAAVRRVTSRPACSCNETLRKDLSNESPLIAAALAVCHLRGRGARVLAASTYLVTWCCRIKHGDQCHANGHASVAAGVPLGQLCPVLEKKARPAAVGRPSPRLHRSLTASSGAIAKLVRLPGATLLTTTALWQTSCSVGNANIEDTALHVKFFWPIPCKGRNAAAAVSPLAKQPWITCHWRTPEPRRAAACYVSCRAQYGSVIRSPPEASGICLGIRWATCDARSPAEHFLVVEVGTSNETHSYHHASLLRLRPHEELHVQEDVAISGQRFSLSAATRLPFVSAYCSQLHEGVGKESPSRCRGPAESTPAPFSSDGGVTSHSPTSVTASSGAIAKLVRLPGATLLTTTALWQTSCSVGNANIEDTALHVKFFWPIPCKGRNAATAVSPLAKQPWITCHWRTPEPRRAAACYVSCRAQYGSVIRSPPEASGICLGIRWATCDARSPAEHFLVVEVGTSNETHSYHHASLLRLRPHEELHVQEDVAISGQRFSLSAATRLPFVSAYCSQLHEGASRNN</sequence>
<reference evidence="2" key="2">
    <citation type="submission" date="2021-09" db="EMBL/GenBank/DDBJ databases">
        <authorList>
            <person name="Jia N."/>
            <person name="Wang J."/>
            <person name="Shi W."/>
            <person name="Du L."/>
            <person name="Sun Y."/>
            <person name="Zhan W."/>
            <person name="Jiang J."/>
            <person name="Wang Q."/>
            <person name="Zhang B."/>
            <person name="Ji P."/>
            <person name="Sakyi L.B."/>
            <person name="Cui X."/>
            <person name="Yuan T."/>
            <person name="Jiang B."/>
            <person name="Yang W."/>
            <person name="Lam T.T.-Y."/>
            <person name="Chang Q."/>
            <person name="Ding S."/>
            <person name="Wang X."/>
            <person name="Zhu J."/>
            <person name="Ruan X."/>
            <person name="Zhao L."/>
            <person name="Wei J."/>
            <person name="Que T."/>
            <person name="Du C."/>
            <person name="Cheng J."/>
            <person name="Dai P."/>
            <person name="Han X."/>
            <person name="Huang E."/>
            <person name="Gao Y."/>
            <person name="Liu J."/>
            <person name="Shao H."/>
            <person name="Ye R."/>
            <person name="Li L."/>
            <person name="Wei W."/>
            <person name="Wang X."/>
            <person name="Wang C."/>
            <person name="Huo Q."/>
            <person name="Li W."/>
            <person name="Guo W."/>
            <person name="Chen H."/>
            <person name="Chen S."/>
            <person name="Zhou L."/>
            <person name="Zhou L."/>
            <person name="Ni X."/>
            <person name="Tian J."/>
            <person name="Zhou Y."/>
            <person name="Sheng Y."/>
            <person name="Liu T."/>
            <person name="Pan Y."/>
            <person name="Xia L."/>
            <person name="Li J."/>
            <person name="Zhao F."/>
            <person name="Cao W."/>
        </authorList>
    </citation>
    <scope>NUCLEOTIDE SEQUENCE</scope>
    <source>
        <strain evidence="2">Rsan-2018</strain>
        <tissue evidence="2">Larvae</tissue>
    </source>
</reference>
<accession>A0A9D4TBJ6</accession>
<evidence type="ECO:0000313" key="2">
    <source>
        <dbReference type="EMBL" id="KAH7984391.1"/>
    </source>
</evidence>
<comment type="caution">
    <text evidence="2">The sequence shown here is derived from an EMBL/GenBank/DDBJ whole genome shotgun (WGS) entry which is preliminary data.</text>
</comment>
<evidence type="ECO:0000313" key="3">
    <source>
        <dbReference type="Proteomes" id="UP000821837"/>
    </source>
</evidence>
<dbReference type="AlphaFoldDB" id="A0A9D4TBJ6"/>
<gene>
    <name evidence="2" type="ORF">HPB52_020291</name>
</gene>
<name>A0A9D4TBJ6_RHISA</name>
<protein>
    <submittedName>
        <fullName evidence="2">Uncharacterized protein</fullName>
    </submittedName>
</protein>
<evidence type="ECO:0000256" key="1">
    <source>
        <dbReference type="SAM" id="MobiDB-lite"/>
    </source>
</evidence>